<gene>
    <name evidence="2" type="ORF">SAMN04489764_0674</name>
</gene>
<protein>
    <submittedName>
        <fullName evidence="2">Putative hydrolase</fullName>
    </submittedName>
</protein>
<dbReference type="InterPro" id="IPR018766">
    <property type="entry name" value="Zinicin_2"/>
</dbReference>
<dbReference type="STRING" id="35622.SAMN04489764_0674"/>
<dbReference type="NCBIfam" id="TIGR03624">
    <property type="entry name" value="putative hydrolase"/>
    <property type="match status" value="1"/>
</dbReference>
<dbReference type="RefSeq" id="WP_423229088.1">
    <property type="nucleotide sequence ID" value="NZ_FNKK01000002.1"/>
</dbReference>
<dbReference type="GO" id="GO:0016787">
    <property type="term" value="F:hydrolase activity"/>
    <property type="evidence" value="ECO:0007669"/>
    <property type="project" value="UniProtKB-KW"/>
</dbReference>
<evidence type="ECO:0000313" key="3">
    <source>
        <dbReference type="Proteomes" id="UP000217103"/>
    </source>
</evidence>
<keyword evidence="3" id="KW-1185">Reference proteome</keyword>
<evidence type="ECO:0000256" key="1">
    <source>
        <dbReference type="SAM" id="MobiDB-lite"/>
    </source>
</evidence>
<keyword evidence="2" id="KW-0378">Hydrolase</keyword>
<dbReference type="Gene3D" id="1.20.150.30">
    <property type="entry name" value="Zincin-like metallopeptidase, N-terminal domain"/>
    <property type="match status" value="1"/>
</dbReference>
<accession>A0A1H1AVM8</accession>
<sequence length="454" mass="48255">MTDLPGRENDPNENPFAMFGNPEQIAAAMRQFADMLSAPPGSGPVNWDMAKNIARHTIMAKGDPSVMEGERRQIIEALNLADLWLNEVSSLPSGVNTPQALSRSEWIEKTVPVWSKLCDPIAARMVETMGESLSSSGLPAEAQAITGPLMGMLRQMGGMMVGTQIGQALGTLAREVVGTTDIGLPLTDFAALLPGGIASFSEGLELPSDEIRLYLALREAAHHRLFQHVPWLRAHVLGLVEEYARGITVDVSALEEQLRGLDISSPQGLQEALSGGALLKPEETERQKAALVRLETMLALIEGWVSTVVDAAATGKLPSAAALAETLRRRRASGGPAEHTFGTLVGLELRPRRLREAATLWRTLEEARGIDGRDAVWAHPDLMPRAEDLDDPQGFVSGPVELDLSALEGEGKPGGSEGAERRADDERDSGDGPGEGDSGGGPGAGDDGPRDGGK</sequence>
<evidence type="ECO:0000313" key="2">
    <source>
        <dbReference type="EMBL" id="SDQ43720.1"/>
    </source>
</evidence>
<dbReference type="Pfam" id="PF10103">
    <property type="entry name" value="Zincin_2"/>
    <property type="match status" value="1"/>
</dbReference>
<proteinExistence type="predicted"/>
<dbReference type="PANTHER" id="PTHR39420">
    <property type="match status" value="1"/>
</dbReference>
<feature type="compositionally biased region" description="Gly residues" evidence="1">
    <location>
        <begin position="431"/>
        <end position="446"/>
    </location>
</feature>
<dbReference type="Proteomes" id="UP000217103">
    <property type="component" value="Unassembled WGS sequence"/>
</dbReference>
<dbReference type="SUPFAM" id="SSF55486">
    <property type="entry name" value="Metalloproteases ('zincins'), catalytic domain"/>
    <property type="match status" value="1"/>
</dbReference>
<organism evidence="2 3">
    <name type="scientific">Thermostaphylospora chromogena</name>
    <dbReference type="NCBI Taxonomy" id="35622"/>
    <lineage>
        <taxon>Bacteria</taxon>
        <taxon>Bacillati</taxon>
        <taxon>Actinomycetota</taxon>
        <taxon>Actinomycetes</taxon>
        <taxon>Streptosporangiales</taxon>
        <taxon>Thermomonosporaceae</taxon>
        <taxon>Thermostaphylospora</taxon>
    </lineage>
</organism>
<dbReference type="EMBL" id="FNKK01000002">
    <property type="protein sequence ID" value="SDQ43720.1"/>
    <property type="molecule type" value="Genomic_DNA"/>
</dbReference>
<dbReference type="InterPro" id="IPR042271">
    <property type="entry name" value="Zinicin_2_N"/>
</dbReference>
<reference evidence="2 3" key="1">
    <citation type="submission" date="2016-10" db="EMBL/GenBank/DDBJ databases">
        <authorList>
            <person name="de Groot N.N."/>
        </authorList>
    </citation>
    <scope>NUCLEOTIDE SEQUENCE [LARGE SCALE GENOMIC DNA]</scope>
    <source>
        <strain evidence="2 3">DSM 43794</strain>
    </source>
</reference>
<dbReference type="PANTHER" id="PTHR39420:SF2">
    <property type="entry name" value="HYDROLASE"/>
    <property type="match status" value="1"/>
</dbReference>
<feature type="region of interest" description="Disordered" evidence="1">
    <location>
        <begin position="384"/>
        <end position="454"/>
    </location>
</feature>
<name>A0A1H1AVM8_9ACTN</name>
<dbReference type="AlphaFoldDB" id="A0A1H1AVM8"/>